<protein>
    <recommendedName>
        <fullName evidence="4">Transporter</fullName>
    </recommendedName>
</protein>
<evidence type="ECO:0000313" key="2">
    <source>
        <dbReference type="EMBL" id="GAA4245879.1"/>
    </source>
</evidence>
<feature type="signal peptide" evidence="1">
    <location>
        <begin position="1"/>
        <end position="19"/>
    </location>
</feature>
<evidence type="ECO:0008006" key="4">
    <source>
        <dbReference type="Google" id="ProtNLM"/>
    </source>
</evidence>
<feature type="chain" id="PRO_5047476957" description="Transporter" evidence="1">
    <location>
        <begin position="20"/>
        <end position="405"/>
    </location>
</feature>
<gene>
    <name evidence="2" type="ORF">GCM10022292_30010</name>
</gene>
<dbReference type="SUPFAM" id="SSF56954">
    <property type="entry name" value="Outer membrane efflux proteins (OEP)"/>
    <property type="match status" value="1"/>
</dbReference>
<dbReference type="EMBL" id="BAABCB010000029">
    <property type="protein sequence ID" value="GAA4245879.1"/>
    <property type="molecule type" value="Genomic_DNA"/>
</dbReference>
<dbReference type="Proteomes" id="UP001501682">
    <property type="component" value="Unassembled WGS sequence"/>
</dbReference>
<name>A0ABP8D157_9FLAO</name>
<dbReference type="PANTHER" id="PTHR30203">
    <property type="entry name" value="OUTER MEMBRANE CATION EFFLUX PROTEIN"/>
    <property type="match status" value="1"/>
</dbReference>
<evidence type="ECO:0000256" key="1">
    <source>
        <dbReference type="SAM" id="SignalP"/>
    </source>
</evidence>
<reference evidence="3" key="1">
    <citation type="journal article" date="2019" name="Int. J. Syst. Evol. Microbiol.">
        <title>The Global Catalogue of Microorganisms (GCM) 10K type strain sequencing project: providing services to taxonomists for standard genome sequencing and annotation.</title>
        <authorList>
            <consortium name="The Broad Institute Genomics Platform"/>
            <consortium name="The Broad Institute Genome Sequencing Center for Infectious Disease"/>
            <person name="Wu L."/>
            <person name="Ma J."/>
        </authorList>
    </citation>
    <scope>NUCLEOTIDE SEQUENCE [LARGE SCALE GENOMIC DNA]</scope>
    <source>
        <strain evidence="3">JCM 17633</strain>
    </source>
</reference>
<sequence>MKRIIYTLIGLLTFSVSNAQELEVFMDEGLKNNPEIQKFELQYNIALEKVNEVNTLPNSEFSVGYFVSEPETRTGPQRFKLSVKQMMPWFGTITSRENYVSSLADAKYEDIVIAKRKLMASISQSYYNLYANKAKQMVLIENIKLLETYETLALTSVEVGKASAVDVLRLQMRQNEMQQLKDVLSQQFLAEQTNLNKLLNRENDVAITVVDRLMMPSEDFEIATGNLVLHPELLKYDKLYQSIEQSELLNQKESSPMIGFGLDYINITPRPDMNFSDNGKDIVMPMFSVSIPIFNKKYKSQTKQNELEQQEIIAQKQERLNTLKTLLDKAINERIAARISYATQTKNLKQAKDAEDILIKSYETGTIDFNDVLDIQELQLKFQISQIESIKTYYVQSTIINYLTQ</sequence>
<dbReference type="Gene3D" id="1.20.1600.10">
    <property type="entry name" value="Outer membrane efflux proteins (OEP)"/>
    <property type="match status" value="1"/>
</dbReference>
<comment type="caution">
    <text evidence="2">The sequence shown here is derived from an EMBL/GenBank/DDBJ whole genome shotgun (WGS) entry which is preliminary data.</text>
</comment>
<keyword evidence="1" id="KW-0732">Signal</keyword>
<keyword evidence="3" id="KW-1185">Reference proteome</keyword>
<proteinExistence type="predicted"/>
<evidence type="ECO:0000313" key="3">
    <source>
        <dbReference type="Proteomes" id="UP001501682"/>
    </source>
</evidence>
<dbReference type="InterPro" id="IPR010131">
    <property type="entry name" value="MdtP/NodT-like"/>
</dbReference>
<dbReference type="PANTHER" id="PTHR30203:SF30">
    <property type="entry name" value="OUTER MEMBRANE PROTEIN-RELATED"/>
    <property type="match status" value="1"/>
</dbReference>
<organism evidence="2 3">
    <name type="scientific">Winogradskyella damuponensis</name>
    <dbReference type="NCBI Taxonomy" id="943939"/>
    <lineage>
        <taxon>Bacteria</taxon>
        <taxon>Pseudomonadati</taxon>
        <taxon>Bacteroidota</taxon>
        <taxon>Flavobacteriia</taxon>
        <taxon>Flavobacteriales</taxon>
        <taxon>Flavobacteriaceae</taxon>
        <taxon>Winogradskyella</taxon>
    </lineage>
</organism>
<dbReference type="RefSeq" id="WP_344715757.1">
    <property type="nucleotide sequence ID" value="NZ_BAABCB010000029.1"/>
</dbReference>
<accession>A0ABP8D157</accession>